<dbReference type="GO" id="GO:0015031">
    <property type="term" value="P:protein transport"/>
    <property type="evidence" value="ECO:0007669"/>
    <property type="project" value="UniProtKB-KW"/>
</dbReference>
<dbReference type="GeneID" id="8441468"/>
<evidence type="ECO:0000313" key="12">
    <source>
        <dbReference type="Proteomes" id="UP000002058"/>
    </source>
</evidence>
<sequence length="266" mass="30006">MNRFYFGDSDESEAEANGSDGYLPFPKPLSRASFVTPDFDPAEFLSSLANRHQSLADLQTELRELSQSLSKELLDLVNENYQDFLSLGTALKGGEEKVEEIRTVLLGFQRDIRSVKEKFESRKATIKELLDEKKQLGSQIAIGHDLLDIAERIELLEQRLMVRQRPRDNEVDVEDVDYDDGETDEDEDQRNGELDTTPLISLRRLERRTHQYLSLKVVITRVGEQHPFVIGQGARLAVIKSGSANGPQGCGNASRNGPERTERTVS</sequence>
<dbReference type="GO" id="GO:0000139">
    <property type="term" value="C:Golgi membrane"/>
    <property type="evidence" value="ECO:0007669"/>
    <property type="project" value="UniProtKB-SubCell"/>
</dbReference>
<evidence type="ECO:0000256" key="9">
    <source>
        <dbReference type="SAM" id="MobiDB-lite"/>
    </source>
</evidence>
<feature type="compositionally biased region" description="Polar residues" evidence="9">
    <location>
        <begin position="243"/>
        <end position="255"/>
    </location>
</feature>
<dbReference type="GO" id="GO:0007030">
    <property type="term" value="P:Golgi organization"/>
    <property type="evidence" value="ECO:0007669"/>
    <property type="project" value="InterPro"/>
</dbReference>
<organism evidence="11 12">
    <name type="scientific">Uncinocarpus reesii (strain UAMH 1704)</name>
    <dbReference type="NCBI Taxonomy" id="336963"/>
    <lineage>
        <taxon>Eukaryota</taxon>
        <taxon>Fungi</taxon>
        <taxon>Dikarya</taxon>
        <taxon>Ascomycota</taxon>
        <taxon>Pezizomycotina</taxon>
        <taxon>Eurotiomycetes</taxon>
        <taxon>Eurotiomycetidae</taxon>
        <taxon>Onygenales</taxon>
        <taxon>Onygenaceae</taxon>
        <taxon>Uncinocarpus</taxon>
    </lineage>
</organism>
<feature type="domain" description="Conserved oligomeric Golgi complex subunit 2 N-terminal" evidence="10">
    <location>
        <begin position="29"/>
        <end position="102"/>
    </location>
</feature>
<evidence type="ECO:0000256" key="3">
    <source>
        <dbReference type="ARBA" id="ARBA00020977"/>
    </source>
</evidence>
<keyword evidence="12" id="KW-1185">Reference proteome</keyword>
<dbReference type="RefSeq" id="XP_002544354.1">
    <property type="nucleotide sequence ID" value="XM_002544308.1"/>
</dbReference>
<comment type="similarity">
    <text evidence="2">Belongs to the COG2 family.</text>
</comment>
<gene>
    <name evidence="11" type="ORF">UREG_03871</name>
</gene>
<keyword evidence="7" id="KW-0472">Membrane</keyword>
<dbReference type="InParanoid" id="C4JM13"/>
<evidence type="ECO:0000256" key="2">
    <source>
        <dbReference type="ARBA" id="ARBA00007603"/>
    </source>
</evidence>
<dbReference type="Proteomes" id="UP000002058">
    <property type="component" value="Unassembled WGS sequence"/>
</dbReference>
<dbReference type="InterPro" id="IPR009316">
    <property type="entry name" value="COG2"/>
</dbReference>
<dbReference type="GO" id="GO:0017119">
    <property type="term" value="C:Golgi transport complex"/>
    <property type="evidence" value="ECO:0007669"/>
    <property type="project" value="TreeGrafter"/>
</dbReference>
<keyword evidence="6" id="KW-0333">Golgi apparatus</keyword>
<dbReference type="GO" id="GO:0006891">
    <property type="term" value="P:intra-Golgi vesicle-mediated transport"/>
    <property type="evidence" value="ECO:0007669"/>
    <property type="project" value="TreeGrafter"/>
</dbReference>
<dbReference type="OrthoDB" id="332281at2759"/>
<evidence type="ECO:0000256" key="1">
    <source>
        <dbReference type="ARBA" id="ARBA00004395"/>
    </source>
</evidence>
<dbReference type="STRING" id="336963.C4JM13"/>
<evidence type="ECO:0000256" key="7">
    <source>
        <dbReference type="ARBA" id="ARBA00023136"/>
    </source>
</evidence>
<keyword evidence="4" id="KW-0813">Transport</keyword>
<dbReference type="HOGENOM" id="CLU_056777_0_0_1"/>
<feature type="region of interest" description="Disordered" evidence="9">
    <location>
        <begin position="167"/>
        <end position="195"/>
    </location>
</feature>
<evidence type="ECO:0000259" key="10">
    <source>
        <dbReference type="Pfam" id="PF06148"/>
    </source>
</evidence>
<dbReference type="eggNOG" id="ENOG502SCC7">
    <property type="taxonomic scope" value="Eukaryota"/>
</dbReference>
<dbReference type="AlphaFoldDB" id="C4JM13"/>
<evidence type="ECO:0000313" key="11">
    <source>
        <dbReference type="EMBL" id="EEP79025.1"/>
    </source>
</evidence>
<feature type="region of interest" description="Disordered" evidence="9">
    <location>
        <begin position="243"/>
        <end position="266"/>
    </location>
</feature>
<dbReference type="Pfam" id="PF06148">
    <property type="entry name" value="COG2_N"/>
    <property type="match status" value="1"/>
</dbReference>
<dbReference type="PANTHER" id="PTHR12961:SF0">
    <property type="entry name" value="CONSERVED OLIGOMERIC GOLGI COMPLEX SUBUNIT 2"/>
    <property type="match status" value="1"/>
</dbReference>
<dbReference type="EMBL" id="CH476616">
    <property type="protein sequence ID" value="EEP79025.1"/>
    <property type="molecule type" value="Genomic_DNA"/>
</dbReference>
<evidence type="ECO:0000256" key="5">
    <source>
        <dbReference type="ARBA" id="ARBA00022927"/>
    </source>
</evidence>
<proteinExistence type="inferred from homology"/>
<dbReference type="VEuPathDB" id="FungiDB:UREG_03871"/>
<name>C4JM13_UNCRE</name>
<protein>
    <recommendedName>
        <fullName evidence="3">Conserved oligomeric Golgi complex subunit 2</fullName>
    </recommendedName>
    <alternativeName>
        <fullName evidence="8">Component of oligomeric Golgi complex 2</fullName>
    </alternativeName>
</protein>
<dbReference type="OMA" id="YKLMGED"/>
<feature type="compositionally biased region" description="Acidic residues" evidence="9">
    <location>
        <begin position="171"/>
        <end position="188"/>
    </location>
</feature>
<comment type="subcellular location">
    <subcellularLocation>
        <location evidence="1">Golgi apparatus membrane</location>
        <topology evidence="1">Peripheral membrane protein</topology>
    </subcellularLocation>
</comment>
<dbReference type="InterPro" id="IPR024602">
    <property type="entry name" value="COG_su2_N"/>
</dbReference>
<dbReference type="KEGG" id="ure:UREG_03871"/>
<dbReference type="PANTHER" id="PTHR12961">
    <property type="entry name" value="CONSERVED OLIGOMERIC GOLGI COMPLEX COMPONENT 2"/>
    <property type="match status" value="1"/>
</dbReference>
<evidence type="ECO:0000256" key="6">
    <source>
        <dbReference type="ARBA" id="ARBA00023034"/>
    </source>
</evidence>
<feature type="compositionally biased region" description="Basic and acidic residues" evidence="9">
    <location>
        <begin position="257"/>
        <end position="266"/>
    </location>
</feature>
<keyword evidence="5" id="KW-0653">Protein transport</keyword>
<evidence type="ECO:0000256" key="8">
    <source>
        <dbReference type="ARBA" id="ARBA00031344"/>
    </source>
</evidence>
<feature type="region of interest" description="Disordered" evidence="9">
    <location>
        <begin position="1"/>
        <end position="22"/>
    </location>
</feature>
<evidence type="ECO:0000256" key="4">
    <source>
        <dbReference type="ARBA" id="ARBA00022448"/>
    </source>
</evidence>
<reference evidence="12" key="1">
    <citation type="journal article" date="2009" name="Genome Res.">
        <title>Comparative genomic analyses of the human fungal pathogens Coccidioides and their relatives.</title>
        <authorList>
            <person name="Sharpton T.J."/>
            <person name="Stajich J.E."/>
            <person name="Rounsley S.D."/>
            <person name="Gardner M.J."/>
            <person name="Wortman J.R."/>
            <person name="Jordar V.S."/>
            <person name="Maiti R."/>
            <person name="Kodira C.D."/>
            <person name="Neafsey D.E."/>
            <person name="Zeng Q."/>
            <person name="Hung C.-Y."/>
            <person name="McMahan C."/>
            <person name="Muszewska A."/>
            <person name="Grynberg M."/>
            <person name="Mandel M.A."/>
            <person name="Kellner E.M."/>
            <person name="Barker B.M."/>
            <person name="Galgiani J.N."/>
            <person name="Orbach M.J."/>
            <person name="Kirkland T.N."/>
            <person name="Cole G.T."/>
            <person name="Henn M.R."/>
            <person name="Birren B.W."/>
            <person name="Taylor J.W."/>
        </authorList>
    </citation>
    <scope>NUCLEOTIDE SEQUENCE [LARGE SCALE GENOMIC DNA]</scope>
    <source>
        <strain evidence="12">UAMH 1704</strain>
    </source>
</reference>
<accession>C4JM13</accession>